<comment type="similarity">
    <text evidence="1">Belongs to the ATP-dependent AMP-binding enzyme family.</text>
</comment>
<sequence>MKKESRWYEPLINYKSPFAEESIPLSISTGAKHQMRYLLSSHRLPTMRFARAMRLRNSFHTLPYTVRGEDTVTSIADLARRVSHTIWDDCPGVPYNNAYLMRVLENMSSPDYSDYPSVTERHDYDAKDSTSYSYRKLGTDVFGTRKSLLKVKEIEGKLRGMDANRGFSVGLVADRSYEFVVNLLALFSIGVRPVLISNTSKPTEIHSLMQTAKTSFLIPPSKSFKHQPWIQDFIKDHPGYKVWANEELESWKDSRPLDEGQLAQEYTLPISKMKQGNILFTSGTTGKPKAVFTDISSISRQCSSLRDLWEYSPEDRILHVLPTHHIHGLSNCLLTPLTSGTAVEFISQPFDAHKVLHRISQPPSVDFPLITMFHGVPTMYSSFISAYDSYDPSTKEKVRKGLRNLRVAICGSAALPVPVAKKWEEITGTIPLERYGMTETGMVFSNSLDPTLRKLGSVGYPMPGVHAHLIDPNDRLIMVSNVPGKLVVRWHNDSQLFHKYWDDIKATNKAKVKPEQVAARAFDRIENGKVLMKTVKLKKGERAVRQKVRDYWFRTGDMAVRGEDGEYYMLGRESVDVLKVAGHLVSALEIEREILTLPEISEVAVVGVQSTKFGHLPHAIIALKPEYAGKLNSEGVKYKMELINGLRKRMREKLSEEKLPRRWIITDVIPRNAMGKVNKKELLADGRLFPKVGKKEAEGTGSGEASGSHDAEEEGTKPEGKE</sequence>
<protein>
    <recommendedName>
        <fullName evidence="7">AMP-dependent synthetase/ligase domain-containing protein</fullName>
    </recommendedName>
</protein>
<dbReference type="VEuPathDB" id="FungiDB:DFL_004199"/>
<dbReference type="SUPFAM" id="SSF56801">
    <property type="entry name" value="Acetyl-CoA synthetase-like"/>
    <property type="match status" value="1"/>
</dbReference>
<feature type="compositionally biased region" description="Basic and acidic residues" evidence="2">
    <location>
        <begin position="707"/>
        <end position="722"/>
    </location>
</feature>
<feature type="domain" description="AMP-dependent synthetase/ligase" evidence="3">
    <location>
        <begin position="158"/>
        <end position="501"/>
    </location>
</feature>
<dbReference type="Gene3D" id="3.30.300.30">
    <property type="match status" value="1"/>
</dbReference>
<dbReference type="InterPro" id="IPR042099">
    <property type="entry name" value="ANL_N_sf"/>
</dbReference>
<dbReference type="OrthoDB" id="2962993at2759"/>
<evidence type="ECO:0000259" key="4">
    <source>
        <dbReference type="Pfam" id="PF13193"/>
    </source>
</evidence>
<evidence type="ECO:0000256" key="2">
    <source>
        <dbReference type="SAM" id="MobiDB-lite"/>
    </source>
</evidence>
<keyword evidence="6" id="KW-1185">Reference proteome</keyword>
<dbReference type="InterPro" id="IPR045851">
    <property type="entry name" value="AMP-bd_C_sf"/>
</dbReference>
<dbReference type="InterPro" id="IPR020845">
    <property type="entry name" value="AMP-binding_CS"/>
</dbReference>
<evidence type="ECO:0008006" key="7">
    <source>
        <dbReference type="Google" id="ProtNLM"/>
    </source>
</evidence>
<dbReference type="Proteomes" id="UP000283090">
    <property type="component" value="Unassembled WGS sequence"/>
</dbReference>
<organism evidence="5 6">
    <name type="scientific">Arthrobotrys flagrans</name>
    <name type="common">Nematode-trapping fungus</name>
    <name type="synonym">Trichothecium flagrans</name>
    <dbReference type="NCBI Taxonomy" id="97331"/>
    <lineage>
        <taxon>Eukaryota</taxon>
        <taxon>Fungi</taxon>
        <taxon>Dikarya</taxon>
        <taxon>Ascomycota</taxon>
        <taxon>Pezizomycotina</taxon>
        <taxon>Orbiliomycetes</taxon>
        <taxon>Orbiliales</taxon>
        <taxon>Orbiliaceae</taxon>
        <taxon>Arthrobotrys</taxon>
    </lineage>
</organism>
<proteinExistence type="inferred from homology"/>
<accession>A0A437A497</accession>
<dbReference type="Pfam" id="PF00501">
    <property type="entry name" value="AMP-binding"/>
    <property type="match status" value="1"/>
</dbReference>
<dbReference type="RefSeq" id="XP_067491441.1">
    <property type="nucleotide sequence ID" value="XM_067633253.1"/>
</dbReference>
<dbReference type="GO" id="GO:0031956">
    <property type="term" value="F:medium-chain fatty acid-CoA ligase activity"/>
    <property type="evidence" value="ECO:0007669"/>
    <property type="project" value="TreeGrafter"/>
</dbReference>
<dbReference type="PROSITE" id="PS00455">
    <property type="entry name" value="AMP_BINDING"/>
    <property type="match status" value="1"/>
</dbReference>
<name>A0A437A497_ARTFL</name>
<dbReference type="InterPro" id="IPR025110">
    <property type="entry name" value="AMP-bd_C"/>
</dbReference>
<evidence type="ECO:0000313" key="6">
    <source>
        <dbReference type="Proteomes" id="UP000283090"/>
    </source>
</evidence>
<evidence type="ECO:0000256" key="1">
    <source>
        <dbReference type="ARBA" id="ARBA00006432"/>
    </source>
</evidence>
<evidence type="ECO:0000259" key="3">
    <source>
        <dbReference type="Pfam" id="PF00501"/>
    </source>
</evidence>
<dbReference type="GeneID" id="93586510"/>
<dbReference type="PANTHER" id="PTHR43201:SF8">
    <property type="entry name" value="ACYL-COA SYNTHETASE FAMILY MEMBER 3"/>
    <property type="match status" value="1"/>
</dbReference>
<evidence type="ECO:0000313" key="5">
    <source>
        <dbReference type="EMBL" id="RVD85897.1"/>
    </source>
</evidence>
<dbReference type="GO" id="GO:0006631">
    <property type="term" value="P:fatty acid metabolic process"/>
    <property type="evidence" value="ECO:0007669"/>
    <property type="project" value="TreeGrafter"/>
</dbReference>
<dbReference type="PANTHER" id="PTHR43201">
    <property type="entry name" value="ACYL-COA SYNTHETASE"/>
    <property type="match status" value="1"/>
</dbReference>
<gene>
    <name evidence="5" type="ORF">DFL_004199</name>
</gene>
<reference evidence="5 6" key="1">
    <citation type="submission" date="2019-01" db="EMBL/GenBank/DDBJ databases">
        <title>Intercellular communication is required for trap formation in the nematode-trapping fungus Duddingtonia flagrans.</title>
        <authorList>
            <person name="Youssar L."/>
            <person name="Wernet V."/>
            <person name="Hensel N."/>
            <person name="Hildebrandt H.-G."/>
            <person name="Fischer R."/>
        </authorList>
    </citation>
    <scope>NUCLEOTIDE SEQUENCE [LARGE SCALE GENOMIC DNA]</scope>
    <source>
        <strain evidence="5 6">CBS H-5679</strain>
    </source>
</reference>
<dbReference type="STRING" id="97331.A0A437A497"/>
<dbReference type="Pfam" id="PF13193">
    <property type="entry name" value="AMP-binding_C"/>
    <property type="match status" value="1"/>
</dbReference>
<dbReference type="AlphaFoldDB" id="A0A437A497"/>
<feature type="domain" description="AMP-binding enzyme C-terminal" evidence="4">
    <location>
        <begin position="589"/>
        <end position="676"/>
    </location>
</feature>
<feature type="region of interest" description="Disordered" evidence="2">
    <location>
        <begin position="693"/>
        <end position="722"/>
    </location>
</feature>
<dbReference type="EMBL" id="SAEB01000006">
    <property type="protein sequence ID" value="RVD85897.1"/>
    <property type="molecule type" value="Genomic_DNA"/>
</dbReference>
<comment type="caution">
    <text evidence="5">The sequence shown here is derived from an EMBL/GenBank/DDBJ whole genome shotgun (WGS) entry which is preliminary data.</text>
</comment>
<dbReference type="InterPro" id="IPR000873">
    <property type="entry name" value="AMP-dep_synth/lig_dom"/>
</dbReference>
<dbReference type="Gene3D" id="3.40.50.12780">
    <property type="entry name" value="N-terminal domain of ligase-like"/>
    <property type="match status" value="1"/>
</dbReference>